<dbReference type="RefSeq" id="WP_009578328.1">
    <property type="nucleotide sequence ID" value="NZ_AMZN01000010.1"/>
</dbReference>
<protein>
    <recommendedName>
        <fullName evidence="1">HD domain-containing protein</fullName>
    </recommendedName>
</protein>
<dbReference type="PANTHER" id="PTHR21174:SF0">
    <property type="entry name" value="HD PHOSPHOHYDROLASE FAMILY PROTEIN-RELATED"/>
    <property type="match status" value="1"/>
</dbReference>
<gene>
    <name evidence="2" type="ORF">C900_00104</name>
</gene>
<evidence type="ECO:0000313" key="3">
    <source>
        <dbReference type="Proteomes" id="UP000011135"/>
    </source>
</evidence>
<dbReference type="OrthoDB" id="5728337at2"/>
<feature type="domain" description="HD" evidence="1">
    <location>
        <begin position="32"/>
        <end position="129"/>
    </location>
</feature>
<keyword evidence="3" id="KW-1185">Reference proteome</keyword>
<dbReference type="Proteomes" id="UP000011135">
    <property type="component" value="Unassembled WGS sequence"/>
</dbReference>
<dbReference type="PATRIC" id="fig|1237149.3.peg.867"/>
<dbReference type="Gene3D" id="1.10.3210.10">
    <property type="entry name" value="Hypothetical protein af1432"/>
    <property type="match status" value="1"/>
</dbReference>
<dbReference type="InterPro" id="IPR009218">
    <property type="entry name" value="HD_phosphohydro"/>
</dbReference>
<dbReference type="AlphaFoldDB" id="L8JZD7"/>
<dbReference type="InterPro" id="IPR003607">
    <property type="entry name" value="HD/PDEase_dom"/>
</dbReference>
<evidence type="ECO:0000313" key="2">
    <source>
        <dbReference type="EMBL" id="ELR73024.1"/>
    </source>
</evidence>
<accession>L8JZD7</accession>
<dbReference type="STRING" id="1237149.C900_00104"/>
<dbReference type="eggNOG" id="COG4339">
    <property type="taxonomic scope" value="Bacteria"/>
</dbReference>
<organism evidence="2 3">
    <name type="scientific">Fulvivirga imtechensis AK7</name>
    <dbReference type="NCBI Taxonomy" id="1237149"/>
    <lineage>
        <taxon>Bacteria</taxon>
        <taxon>Pseudomonadati</taxon>
        <taxon>Bacteroidota</taxon>
        <taxon>Cytophagia</taxon>
        <taxon>Cytophagales</taxon>
        <taxon>Fulvivirgaceae</taxon>
        <taxon>Fulvivirga</taxon>
    </lineage>
</organism>
<proteinExistence type="predicted"/>
<evidence type="ECO:0000259" key="1">
    <source>
        <dbReference type="Pfam" id="PF01966"/>
    </source>
</evidence>
<dbReference type="CDD" id="cd00077">
    <property type="entry name" value="HDc"/>
    <property type="match status" value="1"/>
</dbReference>
<sequence>MSGSNILVSAESYVRQLFSKQLPDKLCFHNLAHTEMVVKASKEISQGMQLTNEEREIILIAAWFHDTGYIRTYAGHEEESKNIAREFLQKNQYTPLKISKVLTCIAATQLEKAPKEISEKVLRDADLYHLSSSNYFKWLGLLRKEWETVLDSKVSDDQWHLQNLDFLHQHNYCTAYGQKKLEKGKQANLKKNIQALEGYYHDAQ</sequence>
<dbReference type="SUPFAM" id="SSF109604">
    <property type="entry name" value="HD-domain/PDEase-like"/>
    <property type="match status" value="1"/>
</dbReference>
<dbReference type="EMBL" id="AMZN01000010">
    <property type="protein sequence ID" value="ELR73024.1"/>
    <property type="molecule type" value="Genomic_DNA"/>
</dbReference>
<dbReference type="PANTHER" id="PTHR21174">
    <property type="match status" value="1"/>
</dbReference>
<comment type="caution">
    <text evidence="2">The sequence shown here is derived from an EMBL/GenBank/DDBJ whole genome shotgun (WGS) entry which is preliminary data.</text>
</comment>
<dbReference type="InterPro" id="IPR006674">
    <property type="entry name" value="HD_domain"/>
</dbReference>
<dbReference type="Pfam" id="PF01966">
    <property type="entry name" value="HD"/>
    <property type="match status" value="1"/>
</dbReference>
<reference evidence="2 3" key="1">
    <citation type="submission" date="2012-12" db="EMBL/GenBank/DDBJ databases">
        <title>Genome assembly of Fulvivirga imtechensis AK7.</title>
        <authorList>
            <person name="Nupur N."/>
            <person name="Khatri I."/>
            <person name="Kumar R."/>
            <person name="Subramanian S."/>
            <person name="Pinnaka A."/>
        </authorList>
    </citation>
    <scope>NUCLEOTIDE SEQUENCE [LARGE SCALE GENOMIC DNA]</scope>
    <source>
        <strain evidence="2 3">AK7</strain>
    </source>
</reference>
<name>L8JZD7_9BACT</name>